<evidence type="ECO:0000313" key="2">
    <source>
        <dbReference type="EMBL" id="RKS74240.1"/>
    </source>
</evidence>
<comment type="caution">
    <text evidence="2">The sequence shown here is derived from an EMBL/GenBank/DDBJ whole genome shotgun (WGS) entry which is preliminary data.</text>
</comment>
<protein>
    <submittedName>
        <fullName evidence="2">Uncharacterized protein</fullName>
    </submittedName>
</protein>
<proteinExistence type="predicted"/>
<dbReference type="EMBL" id="RBWU01000003">
    <property type="protein sequence ID" value="RKS74240.1"/>
    <property type="molecule type" value="Genomic_DNA"/>
</dbReference>
<evidence type="ECO:0000256" key="1">
    <source>
        <dbReference type="SAM" id="MobiDB-lite"/>
    </source>
</evidence>
<name>A0A495QMN6_9ACTN</name>
<feature type="region of interest" description="Disordered" evidence="1">
    <location>
        <begin position="391"/>
        <end position="412"/>
    </location>
</feature>
<feature type="compositionally biased region" description="Pro residues" evidence="1">
    <location>
        <begin position="144"/>
        <end position="156"/>
    </location>
</feature>
<feature type="compositionally biased region" description="Basic and acidic residues" evidence="1">
    <location>
        <begin position="112"/>
        <end position="124"/>
    </location>
</feature>
<organism evidence="2 3">
    <name type="scientific">Actinomadura pelletieri DSM 43383</name>
    <dbReference type="NCBI Taxonomy" id="1120940"/>
    <lineage>
        <taxon>Bacteria</taxon>
        <taxon>Bacillati</taxon>
        <taxon>Actinomycetota</taxon>
        <taxon>Actinomycetes</taxon>
        <taxon>Streptosporangiales</taxon>
        <taxon>Thermomonosporaceae</taxon>
        <taxon>Actinomadura</taxon>
    </lineage>
</organism>
<feature type="region of interest" description="Disordered" evidence="1">
    <location>
        <begin position="112"/>
        <end position="164"/>
    </location>
</feature>
<gene>
    <name evidence="2" type="ORF">BZB76_2749</name>
</gene>
<reference evidence="2 3" key="1">
    <citation type="submission" date="2018-10" db="EMBL/GenBank/DDBJ databases">
        <title>Genomic Encyclopedia of Archaeal and Bacterial Type Strains, Phase II (KMG-II): from individual species to whole genera.</title>
        <authorList>
            <person name="Goeker M."/>
        </authorList>
    </citation>
    <scope>NUCLEOTIDE SEQUENCE [LARGE SCALE GENOMIC DNA]</scope>
    <source>
        <strain evidence="2 3">DSM 43383</strain>
    </source>
</reference>
<sequence>MYRFLTQPVSVAMFSDLLRYTTGVLGCTALAGFISISAATPVEAVASAAPEPHRSLPPVCRRAQISGDRHATYKCKEAWLAMYERSRRRSGRGREFSRRSDRFEWKFKVRRDPQTPKRVDEPRPRPTVVDAPKVTSPSPSRPRSSPPRVSPAPQPTLTPRQAQNLDSRPFLLEPLLLFGLLLPAAAAICYSFRRRLCAAVGLSAISAAMTASPQPALLTFRSELDPFAAPATGLTGPGAIASARALALTALDEYGHSSLVVIPRPDAIALFGLGEDELLDDDTAGLFIPGNLDAALAYLETELVIRQNTGVTQGRRLLLVADCATEGDRIHKLLGRHPGAVCAILLGSWTGDQATVDEEGLVDAPPALAATLPNRLPAISRVEARERLLSALARQQQDREPPSKRRSTPRRP</sequence>
<dbReference type="Proteomes" id="UP000274601">
    <property type="component" value="Unassembled WGS sequence"/>
</dbReference>
<dbReference type="AlphaFoldDB" id="A0A495QMN6"/>
<evidence type="ECO:0000313" key="3">
    <source>
        <dbReference type="Proteomes" id="UP000274601"/>
    </source>
</evidence>
<dbReference type="RefSeq" id="WP_147449429.1">
    <property type="nucleotide sequence ID" value="NZ_RBWU01000003.1"/>
</dbReference>
<dbReference type="OrthoDB" id="3463619at2"/>
<accession>A0A495QMN6</accession>
<keyword evidence="3" id="KW-1185">Reference proteome</keyword>